<reference evidence="1 2" key="1">
    <citation type="submission" date="2016-06" db="EMBL/GenBank/DDBJ databases">
        <authorList>
            <consortium name="Pathogen Informatics"/>
        </authorList>
    </citation>
    <scope>NUCLEOTIDE SEQUENCE [LARGE SCALE GENOMIC DNA]</scope>
</reference>
<dbReference type="VEuPathDB" id="PlasmoDB:POWCR01_000092400"/>
<evidence type="ECO:0000313" key="2">
    <source>
        <dbReference type="Proteomes" id="UP000243200"/>
    </source>
</evidence>
<gene>
    <name evidence="1" type="primary">PowCR01_000092400</name>
    <name evidence="1" type="ORF">POWCR01_000092400</name>
</gene>
<evidence type="ECO:0000313" key="1">
    <source>
        <dbReference type="EMBL" id="SBT73213.1"/>
    </source>
</evidence>
<name>A0A1C3KHI1_PLAOA</name>
<organism evidence="1 2">
    <name type="scientific">Plasmodium ovale</name>
    <name type="common">malaria parasite P. ovale</name>
    <dbReference type="NCBI Taxonomy" id="36330"/>
    <lineage>
        <taxon>Eukaryota</taxon>
        <taxon>Sar</taxon>
        <taxon>Alveolata</taxon>
        <taxon>Apicomplexa</taxon>
        <taxon>Aconoidasida</taxon>
        <taxon>Haemosporida</taxon>
        <taxon>Plasmodiidae</taxon>
        <taxon>Plasmodium</taxon>
        <taxon>Plasmodium (Plasmodium)</taxon>
    </lineage>
</organism>
<dbReference type="Proteomes" id="UP000243200">
    <property type="component" value="Unassembled WGS sequence"/>
</dbReference>
<proteinExistence type="predicted"/>
<dbReference type="EMBL" id="FLRJ01000275">
    <property type="protein sequence ID" value="SBT73213.1"/>
    <property type="molecule type" value="Genomic_DNA"/>
</dbReference>
<dbReference type="AlphaFoldDB" id="A0A1C3KHI1"/>
<evidence type="ECO:0008006" key="3">
    <source>
        <dbReference type="Google" id="ProtNLM"/>
    </source>
</evidence>
<sequence length="200" mass="23194">MSGANVVTLLKSLMEKYTFQKKPDIQKFHNELGNPCANDFFSSCNAITSGKEPCTEHVKFYHKLNDNITGYTLVDDEFNTLKEEPPKCSMHLKYRFYDKISSQIYHSILDDIKKLKLSLDYIEIYNQKQNTSRINKVLCNSIYKDYMNEVIGICKSKSGDIYEKSQFLCSELYEFKKMHSTEHLSEVACDDEAPSDEESL</sequence>
<accession>A0A1C3KHI1</accession>
<protein>
    <recommendedName>
        <fullName evidence="3">PIR protein</fullName>
    </recommendedName>
</protein>
<dbReference type="VEuPathDB" id="PlasmoDB:PocGH01_00021900"/>